<dbReference type="InterPro" id="IPR036637">
    <property type="entry name" value="Phosphohistidine_dom_sf"/>
</dbReference>
<dbReference type="Pfam" id="PF22769">
    <property type="entry name" value="DCD"/>
    <property type="match status" value="1"/>
</dbReference>
<evidence type="ECO:0000313" key="19">
    <source>
        <dbReference type="EMBL" id="GGU85979.1"/>
    </source>
</evidence>
<dbReference type="EC" id="2.7.9.2" evidence="5"/>
<keyword evidence="14" id="KW-0546">Nucleotide metabolism</keyword>
<evidence type="ECO:0000313" key="20">
    <source>
        <dbReference type="EMBL" id="OEV35454.1"/>
    </source>
</evidence>
<dbReference type="InterPro" id="IPR002192">
    <property type="entry name" value="PPDK_AMP/ATP-bd"/>
</dbReference>
<dbReference type="SUPFAM" id="SSF52009">
    <property type="entry name" value="Phosphohistidine domain"/>
    <property type="match status" value="1"/>
</dbReference>
<keyword evidence="11" id="KW-0378">Hydrolase</keyword>
<dbReference type="SUPFAM" id="SSF56059">
    <property type="entry name" value="Glutathione synthetase ATP-binding domain-like"/>
    <property type="match status" value="1"/>
</dbReference>
<dbReference type="EMBL" id="BMUB01000009">
    <property type="protein sequence ID" value="GGU85979.1"/>
    <property type="molecule type" value="Genomic_DNA"/>
</dbReference>
<dbReference type="Proteomes" id="UP000610124">
    <property type="component" value="Unassembled WGS sequence"/>
</dbReference>
<evidence type="ECO:0000256" key="4">
    <source>
        <dbReference type="ARBA" id="ARBA00007837"/>
    </source>
</evidence>
<reference evidence="20 21" key="2">
    <citation type="submission" date="2014-07" db="EMBL/GenBank/DDBJ databases">
        <authorList>
            <person name="Zhang J.E."/>
            <person name="Yang H."/>
            <person name="Guo J."/>
            <person name="Deng Z."/>
            <person name="Luo H."/>
            <person name="Luo M."/>
            <person name="Zhao B."/>
        </authorList>
    </citation>
    <scope>NUCLEOTIDE SEQUENCE [LARGE SCALE GENOMIC DNA]</scope>
    <source>
        <strain evidence="20">ATCC 10762</strain>
        <strain evidence="21">ATCC 10762 / DSM 40127 / CCM 3239 / JCM 4008 / LMG 5968 / NBRC 12843 / NCIMB 8234 / A-377</strain>
    </source>
</reference>
<dbReference type="InterPro" id="IPR036157">
    <property type="entry name" value="dUTPase-like_sf"/>
</dbReference>
<dbReference type="OrthoDB" id="9765468at2"/>
<evidence type="ECO:0000259" key="17">
    <source>
        <dbReference type="Pfam" id="PF00391"/>
    </source>
</evidence>
<comment type="pathway">
    <text evidence="3">Carbohydrate biosynthesis; gluconeogenesis.</text>
</comment>
<keyword evidence="8" id="KW-0479">Metal-binding</keyword>
<evidence type="ECO:0000256" key="1">
    <source>
        <dbReference type="ARBA" id="ARBA00001946"/>
    </source>
</evidence>
<dbReference type="Proteomes" id="UP000037395">
    <property type="component" value="Unassembled WGS sequence"/>
</dbReference>
<feature type="domain" description="Pyruvate phosphate dikinase AMP/ATP-binding" evidence="18">
    <location>
        <begin position="190"/>
        <end position="398"/>
    </location>
</feature>
<dbReference type="AlphaFoldDB" id="A0A1E7N464"/>
<feature type="domain" description="PEP-utilising enzyme mobile" evidence="17">
    <location>
        <begin position="761"/>
        <end position="811"/>
    </location>
</feature>
<evidence type="ECO:0000256" key="12">
    <source>
        <dbReference type="ARBA" id="ARBA00022840"/>
    </source>
</evidence>
<reference evidence="21" key="3">
    <citation type="submission" date="2016-08" db="EMBL/GenBank/DDBJ databases">
        <title>Sequencing, assembly and comparative genomics of S. aureofaciens ATCC 10762.</title>
        <authorList>
            <person name="Gradnigo J.S."/>
            <person name="Johnson N."/>
            <person name="Somerville G.A."/>
        </authorList>
    </citation>
    <scope>NUCLEOTIDE SEQUENCE [LARGE SCALE GENOMIC DNA]</scope>
    <source>
        <strain evidence="21">ATCC 10762 / DSM 40127 / CCM 3239 / JCM 4008 / LMG 5968 / NBRC 12843 / NCIMB 8234 / A-377</strain>
    </source>
</reference>
<dbReference type="InterPro" id="IPR011962">
    <property type="entry name" value="dCTP_deaminase"/>
</dbReference>
<evidence type="ECO:0000259" key="18">
    <source>
        <dbReference type="Pfam" id="PF01326"/>
    </source>
</evidence>
<dbReference type="GO" id="GO:0008986">
    <property type="term" value="F:pyruvate, water dikinase activity"/>
    <property type="evidence" value="ECO:0007669"/>
    <property type="project" value="UniProtKB-EC"/>
</dbReference>
<dbReference type="GO" id="GO:0046872">
    <property type="term" value="F:metal ion binding"/>
    <property type="evidence" value="ECO:0007669"/>
    <property type="project" value="UniProtKB-KW"/>
</dbReference>
<comment type="caution">
    <text evidence="20">The sequence shown here is derived from an EMBL/GenBank/DDBJ whole genome shotgun (WGS) entry which is preliminary data.</text>
</comment>
<dbReference type="PANTHER" id="PTHR43030">
    <property type="entry name" value="PHOSPHOENOLPYRUVATE SYNTHASE"/>
    <property type="match status" value="1"/>
</dbReference>
<evidence type="ECO:0000256" key="6">
    <source>
        <dbReference type="ARBA" id="ARBA00021623"/>
    </source>
</evidence>
<comment type="catalytic activity">
    <reaction evidence="16">
        <text>pyruvate + ATP + H2O = phosphoenolpyruvate + AMP + phosphate + 2 H(+)</text>
        <dbReference type="Rhea" id="RHEA:11364"/>
        <dbReference type="ChEBI" id="CHEBI:15361"/>
        <dbReference type="ChEBI" id="CHEBI:15377"/>
        <dbReference type="ChEBI" id="CHEBI:15378"/>
        <dbReference type="ChEBI" id="CHEBI:30616"/>
        <dbReference type="ChEBI" id="CHEBI:43474"/>
        <dbReference type="ChEBI" id="CHEBI:58702"/>
        <dbReference type="ChEBI" id="CHEBI:456215"/>
        <dbReference type="EC" id="2.7.9.2"/>
    </reaction>
</comment>
<evidence type="ECO:0000256" key="11">
    <source>
        <dbReference type="ARBA" id="ARBA00022801"/>
    </source>
</evidence>
<dbReference type="SUPFAM" id="SSF51283">
    <property type="entry name" value="dUTPase-like"/>
    <property type="match status" value="1"/>
</dbReference>
<comment type="function">
    <text evidence="2">Catalyzes the phosphorylation of pyruvate to phosphoenolpyruvate.</text>
</comment>
<dbReference type="GO" id="GO:0005524">
    <property type="term" value="F:ATP binding"/>
    <property type="evidence" value="ECO:0007669"/>
    <property type="project" value="UniProtKB-KW"/>
</dbReference>
<dbReference type="PANTHER" id="PTHR43030:SF1">
    <property type="entry name" value="PHOSPHOENOLPYRUVATE SYNTHASE"/>
    <property type="match status" value="1"/>
</dbReference>
<comment type="similarity">
    <text evidence="4">Belongs to the PEP-utilizing enzyme family.</text>
</comment>
<dbReference type="InterPro" id="IPR033704">
    <property type="entry name" value="dUTPase_trimeric"/>
</dbReference>
<evidence type="ECO:0000256" key="10">
    <source>
        <dbReference type="ARBA" id="ARBA00022777"/>
    </source>
</evidence>
<accession>A0A8H9HTV2</accession>
<evidence type="ECO:0000256" key="15">
    <source>
        <dbReference type="ARBA" id="ARBA00033470"/>
    </source>
</evidence>
<name>A0A1E7N464_KITAU</name>
<evidence type="ECO:0000256" key="16">
    <source>
        <dbReference type="ARBA" id="ARBA00047700"/>
    </source>
</evidence>
<dbReference type="Pfam" id="PF00391">
    <property type="entry name" value="PEP-utilizers"/>
    <property type="match status" value="1"/>
</dbReference>
<dbReference type="Gene3D" id="3.50.30.10">
    <property type="entry name" value="Phosphohistidine domain"/>
    <property type="match status" value="1"/>
</dbReference>
<evidence type="ECO:0000313" key="22">
    <source>
        <dbReference type="Proteomes" id="UP000610124"/>
    </source>
</evidence>
<reference evidence="20" key="4">
    <citation type="submission" date="2016-08" db="EMBL/GenBank/DDBJ databases">
        <title>Sequencing, Assembly and Comparative Genomics of S. aureofaciens ATCC 10762.</title>
        <authorList>
            <person name="Gradnigo J.S."/>
            <person name="Johnson N."/>
            <person name="Somerville G.A."/>
        </authorList>
    </citation>
    <scope>NUCLEOTIDE SEQUENCE [LARGE SCALE GENOMIC DNA]</scope>
    <source>
        <strain evidence="20">ATCC 10762</strain>
    </source>
</reference>
<evidence type="ECO:0000256" key="9">
    <source>
        <dbReference type="ARBA" id="ARBA00022741"/>
    </source>
</evidence>
<keyword evidence="9" id="KW-0547">Nucleotide-binding</keyword>
<evidence type="ECO:0000313" key="21">
    <source>
        <dbReference type="Proteomes" id="UP000037395"/>
    </source>
</evidence>
<comment type="cofactor">
    <cofactor evidence="1">
        <name>Mg(2+)</name>
        <dbReference type="ChEBI" id="CHEBI:18420"/>
    </cofactor>
</comment>
<dbReference type="EMBL" id="JPRF03000034">
    <property type="protein sequence ID" value="OEV35454.1"/>
    <property type="molecule type" value="Genomic_DNA"/>
</dbReference>
<dbReference type="CDD" id="cd07557">
    <property type="entry name" value="trimeric_dUTPase"/>
    <property type="match status" value="1"/>
</dbReference>
<evidence type="ECO:0000256" key="7">
    <source>
        <dbReference type="ARBA" id="ARBA00022679"/>
    </source>
</evidence>
<evidence type="ECO:0000256" key="14">
    <source>
        <dbReference type="ARBA" id="ARBA00023080"/>
    </source>
</evidence>
<evidence type="ECO:0000256" key="13">
    <source>
        <dbReference type="ARBA" id="ARBA00022842"/>
    </source>
</evidence>
<reference evidence="19 22" key="1">
    <citation type="journal article" date="2014" name="Int. J. Syst. Evol. Microbiol.">
        <title>Complete genome sequence of Corynebacterium casei LMG S-19264T (=DSM 44701T), isolated from a smear-ripened cheese.</title>
        <authorList>
            <consortium name="US DOE Joint Genome Institute (JGI-PGF)"/>
            <person name="Walter F."/>
            <person name="Albersmeier A."/>
            <person name="Kalinowski J."/>
            <person name="Ruckert C."/>
        </authorList>
    </citation>
    <scope>NUCLEOTIDE SEQUENCE [LARGE SCALE GENOMIC DNA]</scope>
    <source>
        <strain evidence="19 22">JCM 4434</strain>
    </source>
</reference>
<protein>
    <recommendedName>
        <fullName evidence="6">Phosphoenolpyruvate synthase</fullName>
        <ecNumber evidence="5">2.7.9.2</ecNumber>
    </recommendedName>
    <alternativeName>
        <fullName evidence="15">Pyruvate, water dikinase</fullName>
    </alternativeName>
</protein>
<reference evidence="19" key="5">
    <citation type="submission" date="2020-09" db="EMBL/GenBank/DDBJ databases">
        <authorList>
            <person name="Sun Q."/>
            <person name="Ohkuma M."/>
        </authorList>
    </citation>
    <scope>NUCLEOTIDE SEQUENCE</scope>
    <source>
        <strain evidence="19">JCM 4434</strain>
    </source>
</reference>
<dbReference type="GO" id="GO:0006229">
    <property type="term" value="P:dUTP biosynthetic process"/>
    <property type="evidence" value="ECO:0007669"/>
    <property type="project" value="InterPro"/>
</dbReference>
<dbReference type="Gene3D" id="2.70.40.10">
    <property type="match status" value="1"/>
</dbReference>
<dbReference type="RefSeq" id="WP_030283412.1">
    <property type="nucleotide sequence ID" value="NZ_BMUB01000009.1"/>
</dbReference>
<organism evidence="20 21">
    <name type="scientific">Kitasatospora aureofaciens</name>
    <name type="common">Streptomyces aureofaciens</name>
    <dbReference type="NCBI Taxonomy" id="1894"/>
    <lineage>
        <taxon>Bacteria</taxon>
        <taxon>Bacillati</taxon>
        <taxon>Actinomycetota</taxon>
        <taxon>Actinomycetes</taxon>
        <taxon>Kitasatosporales</taxon>
        <taxon>Streptomycetaceae</taxon>
        <taxon>Kitasatospora</taxon>
    </lineage>
</organism>
<evidence type="ECO:0000256" key="8">
    <source>
        <dbReference type="ARBA" id="ARBA00022723"/>
    </source>
</evidence>
<evidence type="ECO:0000256" key="3">
    <source>
        <dbReference type="ARBA" id="ARBA00004742"/>
    </source>
</evidence>
<evidence type="ECO:0000256" key="2">
    <source>
        <dbReference type="ARBA" id="ARBA00002988"/>
    </source>
</evidence>
<keyword evidence="12" id="KW-0067">ATP-binding</keyword>
<dbReference type="InterPro" id="IPR006319">
    <property type="entry name" value="PEP_synth"/>
</dbReference>
<dbReference type="Gene3D" id="3.30.1490.20">
    <property type="entry name" value="ATP-grasp fold, A domain"/>
    <property type="match status" value="1"/>
</dbReference>
<keyword evidence="21" id="KW-1185">Reference proteome</keyword>
<dbReference type="GO" id="GO:0008829">
    <property type="term" value="F:dCTP deaminase activity"/>
    <property type="evidence" value="ECO:0007669"/>
    <property type="project" value="InterPro"/>
</dbReference>
<accession>A0A1E7N464</accession>
<dbReference type="Pfam" id="PF01326">
    <property type="entry name" value="PPDK_N"/>
    <property type="match status" value="1"/>
</dbReference>
<proteinExistence type="inferred from homology"/>
<keyword evidence="10" id="KW-0418">Kinase</keyword>
<dbReference type="InterPro" id="IPR013815">
    <property type="entry name" value="ATP_grasp_subdomain_1"/>
</dbReference>
<dbReference type="InterPro" id="IPR008279">
    <property type="entry name" value="PEP-util_enz_mobile_dom"/>
</dbReference>
<evidence type="ECO:0000256" key="5">
    <source>
        <dbReference type="ARBA" id="ARBA00011996"/>
    </source>
</evidence>
<keyword evidence="13" id="KW-0460">Magnesium</keyword>
<dbReference type="Gene3D" id="3.30.470.20">
    <property type="entry name" value="ATP-grasp fold, B domain"/>
    <property type="match status" value="1"/>
</dbReference>
<keyword evidence="7" id="KW-0808">Transferase</keyword>
<sequence>MILTGNEIARERANGRITIEPFTPEQVNPNSYNFRLGKTLRVYQTMPLDARQTNEFEEIEIPEEGYVLEPGRLYLAHTIEVLGSEHYAPTFAARSSVARLGLFINLSASLGDIGYTGQWTLQLYSMNRVRVYSGINIGQMMWWRPQGDIVLYDGKYQGSVGPRSSDIHVDFDKQFARQRFPGLGASVEVAEVGPKFAQLARSSHAFRVPTAFVVPAGEFVDSLTDEHRADLAEAFSDLKATVGAFFTDTVERIQKTGAQIRLGDDARKLLRARLNEVFKDADVELAVRSSGLDEDTEGSSQAGVHQSILGVRGADEAIAAVEQCWRSYYEAPAVAARIRAGDFDPAPRLAVIVQRLVRPRLAGVAFTGLDGAEDQRVSIEYVEGLADELVAGVAVPQRTDSAELADADASHPAGDQEALAQVVELARALREQQGGDVDVEWAVDDEGLHLIQVRPLTAVREQSRVSSEPVAESYRLYFDELPASFHLAEVAAVYGGYTAKRGPAHRMAHSVGVSVGAGWVLQFNGRGLHDEATAGRLREELSGGSNECVLDFGDTLRQIVVPKEEVLDQLALTTGATADGTLLHAVVVRDFIRGSLGVISRRAGDGLVVEYTDEGLMALNRGTAGGETIVVGDISLGFDAPENVSAAPSGEALLEHLDEIARFTTAMHDKYGPVTIEWVLDGPGLFFVDYSVLDGDDTVVVAHGEVSISPGTAQGPLLRLDDDELLRRLSIGPAVSINKSQDVSEHDGLARILDAVKAFDQKPIVVASRPYAVLSVLIEHVSGFVFDQGSALGHLAILLREAGVPAVAAAGVTGTEAVISNGTVATTGHKGE</sequence>
<dbReference type="GeneID" id="97487321"/>
<gene>
    <name evidence="19" type="ORF">GCM10010502_42910</name>
    <name evidence="20" type="ORF">HS99_0032360</name>
</gene>